<gene>
    <name evidence="5" type="ORF">HRQ87_14290</name>
</gene>
<feature type="compositionally biased region" description="Pro residues" evidence="2">
    <location>
        <begin position="1352"/>
        <end position="1365"/>
    </location>
</feature>
<dbReference type="InterPro" id="IPR022385">
    <property type="entry name" value="Rhs_assc_core"/>
</dbReference>
<proteinExistence type="predicted"/>
<dbReference type="InterPro" id="IPR056823">
    <property type="entry name" value="TEN-like_YD-shell"/>
</dbReference>
<dbReference type="Pfam" id="PF05593">
    <property type="entry name" value="RHS_repeat"/>
    <property type="match status" value="1"/>
</dbReference>
<dbReference type="Pfam" id="PF25023">
    <property type="entry name" value="TEN_YD-shell"/>
    <property type="match status" value="2"/>
</dbReference>
<dbReference type="EMBL" id="JABUFE010000009">
    <property type="protein sequence ID" value="NSX55970.1"/>
    <property type="molecule type" value="Genomic_DNA"/>
</dbReference>
<dbReference type="PRINTS" id="PR00394">
    <property type="entry name" value="RHSPROTEIN"/>
</dbReference>
<feature type="signal peptide" evidence="3">
    <location>
        <begin position="1"/>
        <end position="27"/>
    </location>
</feature>
<keyword evidence="1" id="KW-0677">Repeat</keyword>
<feature type="domain" description="Teneurin-like YD-shell" evidence="4">
    <location>
        <begin position="1057"/>
        <end position="1320"/>
    </location>
</feature>
<dbReference type="RefSeq" id="WP_174139120.1">
    <property type="nucleotide sequence ID" value="NZ_JABUFE010000009.1"/>
</dbReference>
<dbReference type="Proteomes" id="UP000777935">
    <property type="component" value="Unassembled WGS sequence"/>
</dbReference>
<evidence type="ECO:0000256" key="2">
    <source>
        <dbReference type="SAM" id="MobiDB-lite"/>
    </source>
</evidence>
<evidence type="ECO:0000256" key="3">
    <source>
        <dbReference type="SAM" id="SignalP"/>
    </source>
</evidence>
<feature type="chain" id="PRO_5046011328" evidence="3">
    <location>
        <begin position="28"/>
        <end position="1499"/>
    </location>
</feature>
<keyword evidence="6" id="KW-1185">Reference proteome</keyword>
<evidence type="ECO:0000313" key="6">
    <source>
        <dbReference type="Proteomes" id="UP000777935"/>
    </source>
</evidence>
<dbReference type="InterPro" id="IPR050708">
    <property type="entry name" value="T6SS_VgrG/RHS"/>
</dbReference>
<evidence type="ECO:0000259" key="4">
    <source>
        <dbReference type="Pfam" id="PF25023"/>
    </source>
</evidence>
<accession>A0ABX2IUI0</accession>
<evidence type="ECO:0000313" key="5">
    <source>
        <dbReference type="EMBL" id="NSX55970.1"/>
    </source>
</evidence>
<dbReference type="InterPro" id="IPR006530">
    <property type="entry name" value="YD"/>
</dbReference>
<dbReference type="PANTHER" id="PTHR32305">
    <property type="match status" value="1"/>
</dbReference>
<keyword evidence="3" id="KW-0732">Signal</keyword>
<protein>
    <submittedName>
        <fullName evidence="5">RHS repeat protein</fullName>
    </submittedName>
</protein>
<dbReference type="Gene3D" id="2.180.10.10">
    <property type="entry name" value="RHS repeat-associated core"/>
    <property type="match status" value="3"/>
</dbReference>
<dbReference type="InterPro" id="IPR031325">
    <property type="entry name" value="RHS_repeat"/>
</dbReference>
<feature type="domain" description="Teneurin-like YD-shell" evidence="4">
    <location>
        <begin position="726"/>
        <end position="892"/>
    </location>
</feature>
<feature type="region of interest" description="Disordered" evidence="2">
    <location>
        <begin position="1341"/>
        <end position="1387"/>
    </location>
</feature>
<sequence>MKALIRKFSLLSVLLSCALLQPATVGAQTSEQEVFYTYKEVWILQAPLSPSRAYSDPVNNICKQISVDLGGFDGSGNVTVGTYNGDKDTITCTDEKGVTIVVSHVCEITKSNWSGIWGWDEVPCIKPTGVCEIEIEDSISLPSGRKTEDAIDWLSSRDSRFSVARSYSSKDTSNNVIRGTKMDAFLSHGATWRGNFDEIVQSGPYQYRTYDGQVIEFGGINSTTPALGGHKHTIRNVYHSSGYRLRVADGSGKLMYFAGAGNRTLREITWPDGYQIVIDRDAADSRILTVSDNKGQRAEYTWSATAVPNATAPLVTRIEIDSDYNGSTFSPQTAIAYLYEENTSSPEAPKLVETSIVDLNTSVSEIQSQYSYLEDDLYYPPALSSISDGRQAASGGTLTPYAEFTYGAGTGDALSTSRAGGVGSTSVGRNPDLTGPQEYNEDIYVENALGHQTIYRYTHVQGMLRVSEVEGVATANCLGTAKSFGYTPNAGAPLGFVYERVERNGSRTTFERDALGRVLTKTEDADGVSPRITAYTWFGDYHLPATRTTSQMTESFSYTAEGLLTQYSQTDVLVGSPTNGQTRTWDYTYTTLASGIKVLISTDGPGLLADGVNDVTTYTYDVNGALTGVTDPNGLTMQILSLNAQGQPTLVRQPDGIEWALDYDVDGRVLSVTLNPGTATAATATYTYDPVGLLTGMTTLLGQSTSFEYDDARRLIKATNAVGEEARFQYDAMDNITRTEYANGAAAASFWQETEFDELGRLLRSLGAEGQIWQFSHDREDNLASITDPLSYASTNSYDALNRVSQVVDRENYTTTLDHNDSDLMTDYTDPRGIETDFVYNGFGEVLQEVSADRGTITYTYNSRGLPTSMTDARGITSTYEYDNGGRLLARRFASDPSEDQTFAYDHDAGGTAPQGVGKLWETTDESGTTRRSYDAVTGNLASEERVIGGATYTIGYDTDVEGNLTALTYPSGKVLSLTRDAENRITSLALDLGTGGPPVDIVTGVAYRPMGPVAGFSYGDGGLYTATYDSSYRLTKQLDTRSGTTRREIDYGWSTRDNLISITDARAPSRNETYGYTPREMLSSADGRYGEQDYTYDGVGNRVSFAATVGGVTETDTYSYPLTDNRLAAISGATSRSFTYDAAGNVTYDNRTGQAYSYGYNDANRMAAFAINGVVQAEYTYNALGQQVIRHLTQENRVLHSVHDVDGNRIAEYEWDAVTQTSTLLREYVWMDGMAVAVVEGGAVYFVRTDHIGRPVFATNANGGKVWEVLYLPFGGVQEKAGTPINLRFPGQWYQSESGLQQNWMRDYDPTTGRYIQADPLGLVDGASVYGYALQSPGRYVDPRGERSTSPAPPPVVPVIPTRPPVTSGQRKPPVGFPSTHPMASWPQMAPWPEPAPSDTQCTTRDCLDIYAKIWNAVREMNRRFTNQAANKNDLTFIGHTEAILSYQRYMRKLIDEAKRRGCLHFDKRAHYYAWARPPAPGWIMPPHLRNSIREILK</sequence>
<name>A0ABX2IUI0_9RHOB</name>
<dbReference type="NCBIfam" id="TIGR03696">
    <property type="entry name" value="Rhs_assc_core"/>
    <property type="match status" value="1"/>
</dbReference>
<reference evidence="5 6" key="1">
    <citation type="submission" date="2020-06" db="EMBL/GenBank/DDBJ databases">
        <title>Sulfitobacter algicola sp. nov., isolated from green algae.</title>
        <authorList>
            <person name="Wang C."/>
        </authorList>
    </citation>
    <scope>NUCLEOTIDE SEQUENCE [LARGE SCALE GENOMIC DNA]</scope>
    <source>
        <strain evidence="5 6">1151</strain>
    </source>
</reference>
<organism evidence="5 6">
    <name type="scientific">Parasulfitobacter algicola</name>
    <dbReference type="NCBI Taxonomy" id="2614809"/>
    <lineage>
        <taxon>Bacteria</taxon>
        <taxon>Pseudomonadati</taxon>
        <taxon>Pseudomonadota</taxon>
        <taxon>Alphaproteobacteria</taxon>
        <taxon>Rhodobacterales</taxon>
        <taxon>Roseobacteraceae</taxon>
        <taxon>Parasulfitobacter</taxon>
    </lineage>
</organism>
<evidence type="ECO:0000256" key="1">
    <source>
        <dbReference type="ARBA" id="ARBA00022737"/>
    </source>
</evidence>
<dbReference type="NCBIfam" id="TIGR01643">
    <property type="entry name" value="YD_repeat_2x"/>
    <property type="match status" value="3"/>
</dbReference>
<dbReference type="PANTHER" id="PTHR32305:SF15">
    <property type="entry name" value="PROTEIN RHSA-RELATED"/>
    <property type="match status" value="1"/>
</dbReference>
<comment type="caution">
    <text evidence="5">The sequence shown here is derived from an EMBL/GenBank/DDBJ whole genome shotgun (WGS) entry which is preliminary data.</text>
</comment>